<dbReference type="InterPro" id="IPR027417">
    <property type="entry name" value="P-loop_NTPase"/>
</dbReference>
<evidence type="ECO:0008006" key="5">
    <source>
        <dbReference type="Google" id="ProtNLM"/>
    </source>
</evidence>
<dbReference type="GO" id="GO:0005525">
    <property type="term" value="F:GTP binding"/>
    <property type="evidence" value="ECO:0007669"/>
    <property type="project" value="InterPro"/>
</dbReference>
<reference evidence="3 4" key="1">
    <citation type="submission" date="2024-03" db="EMBL/GenBank/DDBJ databases">
        <title>The genome assembly and annotation of the cricket Gryllus longicercus Weissman &amp; Gray.</title>
        <authorList>
            <person name="Szrajer S."/>
            <person name="Gray D."/>
            <person name="Ylla G."/>
        </authorList>
    </citation>
    <scope>NUCLEOTIDE SEQUENCE [LARGE SCALE GENOMIC DNA]</scope>
    <source>
        <strain evidence="3">DAG 2021-001</strain>
        <tissue evidence="3">Whole body minus gut</tissue>
    </source>
</reference>
<dbReference type="InterPro" id="IPR001806">
    <property type="entry name" value="Small_GTPase"/>
</dbReference>
<dbReference type="FunFam" id="3.40.50.300:FF:001447">
    <property type="entry name" value="Ras-related protein Rab-1B"/>
    <property type="match status" value="1"/>
</dbReference>
<dbReference type="SUPFAM" id="SSF52540">
    <property type="entry name" value="P-loop containing nucleoside triphosphate hydrolases"/>
    <property type="match status" value="1"/>
</dbReference>
<comment type="caution">
    <text evidence="3">The sequence shown here is derived from an EMBL/GenBank/DDBJ whole genome shotgun (WGS) entry which is preliminary data.</text>
</comment>
<dbReference type="SMART" id="SM00175">
    <property type="entry name" value="RAB"/>
    <property type="match status" value="1"/>
</dbReference>
<protein>
    <recommendedName>
        <fullName evidence="5">Intraflagellar transport protein 27 homolog</fullName>
    </recommendedName>
</protein>
<name>A0AAN9V420_9ORTH</name>
<dbReference type="SMART" id="SM00174">
    <property type="entry name" value="RHO"/>
    <property type="match status" value="1"/>
</dbReference>
<gene>
    <name evidence="3" type="ORF">R5R35_009251</name>
</gene>
<dbReference type="PROSITE" id="PS51421">
    <property type="entry name" value="RAS"/>
    <property type="match status" value="1"/>
</dbReference>
<keyword evidence="4" id="KW-1185">Reference proteome</keyword>
<sequence>MPNILRSKCAIVGDSTVGKTAVTQMFISDGRNFPKNYNLTCGVELGIRTVSIPDTDDVVELFLYDSSGRDLYADYLPKYWHEPNMLLAVYDVTSQISLDSVGRWVSMVRNSIPVRGASNAPGVLFGNKTDLKERRTVSPKAGASLAERLGLQYFEGSAKENYGIEEPFYLLAHEWHKFITEKRAGFDLIT</sequence>
<evidence type="ECO:0000256" key="1">
    <source>
        <dbReference type="ARBA" id="ARBA00006270"/>
    </source>
</evidence>
<evidence type="ECO:0000313" key="3">
    <source>
        <dbReference type="EMBL" id="KAK7791218.1"/>
    </source>
</evidence>
<comment type="similarity">
    <text evidence="1">Belongs to the small GTPase superfamily. Rab family.</text>
</comment>
<dbReference type="PANTHER" id="PTHR47978">
    <property type="match status" value="1"/>
</dbReference>
<dbReference type="EMBL" id="JAZDUA010000551">
    <property type="protein sequence ID" value="KAK7791218.1"/>
    <property type="molecule type" value="Genomic_DNA"/>
</dbReference>
<dbReference type="GO" id="GO:0003924">
    <property type="term" value="F:GTPase activity"/>
    <property type="evidence" value="ECO:0007669"/>
    <property type="project" value="InterPro"/>
</dbReference>
<dbReference type="PROSITE" id="PS51419">
    <property type="entry name" value="RAB"/>
    <property type="match status" value="1"/>
</dbReference>
<dbReference type="AlphaFoldDB" id="A0AAN9V420"/>
<evidence type="ECO:0000313" key="4">
    <source>
        <dbReference type="Proteomes" id="UP001378592"/>
    </source>
</evidence>
<proteinExistence type="inferred from homology"/>
<dbReference type="Gene3D" id="3.40.50.300">
    <property type="entry name" value="P-loop containing nucleotide triphosphate hydrolases"/>
    <property type="match status" value="1"/>
</dbReference>
<evidence type="ECO:0000256" key="2">
    <source>
        <dbReference type="ARBA" id="ARBA00022741"/>
    </source>
</evidence>
<organism evidence="3 4">
    <name type="scientific">Gryllus longicercus</name>
    <dbReference type="NCBI Taxonomy" id="2509291"/>
    <lineage>
        <taxon>Eukaryota</taxon>
        <taxon>Metazoa</taxon>
        <taxon>Ecdysozoa</taxon>
        <taxon>Arthropoda</taxon>
        <taxon>Hexapoda</taxon>
        <taxon>Insecta</taxon>
        <taxon>Pterygota</taxon>
        <taxon>Neoptera</taxon>
        <taxon>Polyneoptera</taxon>
        <taxon>Orthoptera</taxon>
        <taxon>Ensifera</taxon>
        <taxon>Gryllidea</taxon>
        <taxon>Grylloidea</taxon>
        <taxon>Gryllidae</taxon>
        <taxon>Gryllinae</taxon>
        <taxon>Gryllus</taxon>
    </lineage>
</organism>
<dbReference type="Pfam" id="PF00071">
    <property type="entry name" value="Ras"/>
    <property type="match status" value="1"/>
</dbReference>
<dbReference type="PRINTS" id="PR00449">
    <property type="entry name" value="RASTRNSFRMNG"/>
</dbReference>
<accession>A0AAN9V420</accession>
<dbReference type="SMART" id="SM00173">
    <property type="entry name" value="RAS"/>
    <property type="match status" value="1"/>
</dbReference>
<keyword evidence="2" id="KW-0547">Nucleotide-binding</keyword>
<dbReference type="Proteomes" id="UP001378592">
    <property type="component" value="Unassembled WGS sequence"/>
</dbReference>